<dbReference type="EMBL" id="CP117256">
    <property type="protein sequence ID" value="WFR97800.1"/>
    <property type="molecule type" value="Genomic_DNA"/>
</dbReference>
<keyword evidence="1" id="KW-0732">Signal</keyword>
<geneLocation type="plasmid" evidence="2 3">
    <name>pRt1078</name>
</geneLocation>
<sequence length="71" mass="7203">MATDGVRAALAVILLAALPSGCAALKDRTAPCKRPAGLSSYAADPRRECGPMHPINDPSLAFAAIGVIDGE</sequence>
<keyword evidence="3" id="KW-1185">Reference proteome</keyword>
<evidence type="ECO:0000313" key="2">
    <source>
        <dbReference type="EMBL" id="WFR97800.1"/>
    </source>
</evidence>
<dbReference type="KEGG" id="rtu:PR017_17975"/>
<protein>
    <submittedName>
        <fullName evidence="2">Uncharacterized protein</fullName>
    </submittedName>
</protein>
<feature type="signal peptide" evidence="1">
    <location>
        <begin position="1"/>
        <end position="23"/>
    </location>
</feature>
<reference evidence="3" key="2">
    <citation type="journal article" date="2023" name="MicrobiologyOpen">
        <title>Genomics of the tumorigenes clade of the family Rhizobiaceae and description of Rhizobium rhododendri sp. nov.</title>
        <authorList>
            <person name="Kuzmanovic N."/>
            <person name="diCenzo G.C."/>
            <person name="Bunk B."/>
            <person name="Sproeer C."/>
            <person name="Fruehling A."/>
            <person name="Neumann-Schaal M."/>
            <person name="Overmann J."/>
            <person name="Smalla K."/>
        </authorList>
    </citation>
    <scope>NUCLEOTIDE SEQUENCE [LARGE SCALE GENOMIC DNA]</scope>
    <source>
        <strain evidence="3">1078</strain>
        <plasmid evidence="3">pRt1078</plasmid>
    </source>
</reference>
<evidence type="ECO:0000313" key="3">
    <source>
        <dbReference type="Proteomes" id="UP000249499"/>
    </source>
</evidence>
<accession>A0AAF1KQ44</accession>
<feature type="chain" id="PRO_5042101568" evidence="1">
    <location>
        <begin position="24"/>
        <end position="71"/>
    </location>
</feature>
<keyword evidence="2" id="KW-0614">Plasmid</keyword>
<dbReference type="RefSeq" id="WP_111217289.1">
    <property type="nucleotide sequence ID" value="NZ_CP117256.1"/>
</dbReference>
<name>A0AAF1KQ44_9HYPH</name>
<dbReference type="Proteomes" id="UP000249499">
    <property type="component" value="Plasmid pRt1078"/>
</dbReference>
<dbReference type="AlphaFoldDB" id="A0AAF1KQ44"/>
<organism evidence="2 3">
    <name type="scientific">Rhizobium tumorigenes</name>
    <dbReference type="NCBI Taxonomy" id="2041385"/>
    <lineage>
        <taxon>Bacteria</taxon>
        <taxon>Pseudomonadati</taxon>
        <taxon>Pseudomonadota</taxon>
        <taxon>Alphaproteobacteria</taxon>
        <taxon>Hyphomicrobiales</taxon>
        <taxon>Rhizobiaceae</taxon>
        <taxon>Rhizobium/Agrobacterium group</taxon>
        <taxon>Rhizobium</taxon>
    </lineage>
</organism>
<evidence type="ECO:0000256" key="1">
    <source>
        <dbReference type="SAM" id="SignalP"/>
    </source>
</evidence>
<gene>
    <name evidence="2" type="ORF">PR017_17975</name>
</gene>
<reference evidence="2 3" key="1">
    <citation type="journal article" date="2018" name="Sci. Rep.">
        <title>Rhizobium tumorigenes sp. nov., a novel plant tumorigenic bacterium isolated from cane gall tumors on thornless blackberry.</title>
        <authorList>
            <person name="Kuzmanovi N."/>
            <person name="Smalla K."/>
            <person name="Gronow S."/>
            <person name="PuBawska J."/>
        </authorList>
    </citation>
    <scope>NUCLEOTIDE SEQUENCE [LARGE SCALE GENOMIC DNA]</scope>
    <source>
        <strain evidence="2 3">1078</strain>
    </source>
</reference>
<proteinExistence type="predicted"/>